<dbReference type="Proteomes" id="UP000540989">
    <property type="component" value="Unassembled WGS sequence"/>
</dbReference>
<sequence length="548" mass="59228">MKIALRPTATALSVALLCLISGCRVGPKYNVPPTAAQTAPPAYRELPVATNPPPAVIKADINATNPQVVPAPAYDGWKVAEPQDAMLRGKWWEIYNDPELNALEDRLNIDNQNIKQFFENFMVARALIAEARSQLYPTLGTTPAYTRTRSSSNLTNSSTSTGTGNSGSTGTGTGTTGSTVTTTTGRQSSLGSLPLDLSWEPDLWGKIRNQIRSDQYNAQVSAADLENERLTEQASLAQFFFELRGQDALVKLYADTVAADQNALDITKSRYETGVDNQISVVEAQNTLQNAQATAIGIGTARAQYEHAIAVLIGTNASSFTIPVRPSIIPPPAVPVGVPSQLLERRPDIAAAERTMASSNALIGVATAAYYPALTLSATGGFESSTFKHLFDISSRFWSIGPSVSETIYDGGLRRATVNQYIGTYNANVATYRQTVLTAFQQVEDALSNLRIGSNQIAQQMQAQVTAEQYVQLALDRYKLGLDPYSNVVIAQTTLLTDQQTVTQLQIQQMTYSVNLIQALGGGWDRTQLPTPAQVSQKLTKPDTTIQQ</sequence>
<dbReference type="PROSITE" id="PS51257">
    <property type="entry name" value="PROKAR_LIPOPROTEIN"/>
    <property type="match status" value="1"/>
</dbReference>
<reference evidence="4 5" key="1">
    <citation type="submission" date="2020-08" db="EMBL/GenBank/DDBJ databases">
        <title>Genomic Encyclopedia of Type Strains, Phase IV (KMG-V): Genome sequencing to study the core and pangenomes of soil and plant-associated prokaryotes.</title>
        <authorList>
            <person name="Whitman W."/>
        </authorList>
    </citation>
    <scope>NUCLEOTIDE SEQUENCE [LARGE SCALE GENOMIC DNA]</scope>
    <source>
        <strain evidence="4 5">M8UP14</strain>
    </source>
</reference>
<gene>
    <name evidence="4" type="ORF">HDF16_003379</name>
</gene>
<dbReference type="EMBL" id="JACHIP010000004">
    <property type="protein sequence ID" value="MBB5058665.1"/>
    <property type="molecule type" value="Genomic_DNA"/>
</dbReference>
<feature type="region of interest" description="Disordered" evidence="3">
    <location>
        <begin position="141"/>
        <end position="193"/>
    </location>
</feature>
<accession>A0A7W7ZEV4</accession>
<dbReference type="AlphaFoldDB" id="A0A7W7ZEV4"/>
<feature type="compositionally biased region" description="Low complexity" evidence="3">
    <location>
        <begin position="176"/>
        <end position="189"/>
    </location>
</feature>
<dbReference type="Gene3D" id="2.20.200.10">
    <property type="entry name" value="Outer membrane efflux proteins (OEP)"/>
    <property type="match status" value="1"/>
</dbReference>
<dbReference type="Gene3D" id="1.20.1600.10">
    <property type="entry name" value="Outer membrane efflux proteins (OEP)"/>
    <property type="match status" value="1"/>
</dbReference>
<feature type="compositionally biased region" description="Gly residues" evidence="3">
    <location>
        <begin position="164"/>
        <end position="175"/>
    </location>
</feature>
<dbReference type="GO" id="GO:0005886">
    <property type="term" value="C:plasma membrane"/>
    <property type="evidence" value="ECO:0007669"/>
    <property type="project" value="UniProtKB-SubCell"/>
</dbReference>
<keyword evidence="2 4" id="KW-0449">Lipoprotein</keyword>
<comment type="similarity">
    <text evidence="1 2">Belongs to the outer membrane factor (OMF) (TC 1.B.17) family.</text>
</comment>
<keyword evidence="2" id="KW-1134">Transmembrane beta strand</keyword>
<evidence type="ECO:0000313" key="5">
    <source>
        <dbReference type="Proteomes" id="UP000540989"/>
    </source>
</evidence>
<organism evidence="4 5">
    <name type="scientific">Granulicella aggregans</name>
    <dbReference type="NCBI Taxonomy" id="474949"/>
    <lineage>
        <taxon>Bacteria</taxon>
        <taxon>Pseudomonadati</taxon>
        <taxon>Acidobacteriota</taxon>
        <taxon>Terriglobia</taxon>
        <taxon>Terriglobales</taxon>
        <taxon>Acidobacteriaceae</taxon>
        <taxon>Granulicella</taxon>
    </lineage>
</organism>
<dbReference type="InterPro" id="IPR003423">
    <property type="entry name" value="OMP_efflux"/>
</dbReference>
<proteinExistence type="inferred from homology"/>
<dbReference type="Pfam" id="PF02321">
    <property type="entry name" value="OEP"/>
    <property type="match status" value="2"/>
</dbReference>
<evidence type="ECO:0000313" key="4">
    <source>
        <dbReference type="EMBL" id="MBB5058665.1"/>
    </source>
</evidence>
<dbReference type="RefSeq" id="WP_184218647.1">
    <property type="nucleotide sequence ID" value="NZ_JACHIP010000004.1"/>
</dbReference>
<keyword evidence="2" id="KW-0472">Membrane</keyword>
<name>A0A7W7ZEV4_9BACT</name>
<evidence type="ECO:0000256" key="1">
    <source>
        <dbReference type="ARBA" id="ARBA00007613"/>
    </source>
</evidence>
<dbReference type="PANTHER" id="PTHR30203">
    <property type="entry name" value="OUTER MEMBRANE CATION EFFLUX PROTEIN"/>
    <property type="match status" value="1"/>
</dbReference>
<comment type="caution">
    <text evidence="4">The sequence shown here is derived from an EMBL/GenBank/DDBJ whole genome shotgun (WGS) entry which is preliminary data.</text>
</comment>
<dbReference type="NCBIfam" id="TIGR01845">
    <property type="entry name" value="outer_NodT"/>
    <property type="match status" value="1"/>
</dbReference>
<protein>
    <submittedName>
        <fullName evidence="4">NodT family efflux transporter outer membrane factor (OMF) lipoprotein</fullName>
    </submittedName>
</protein>
<dbReference type="PANTHER" id="PTHR30203:SF33">
    <property type="entry name" value="BLR4455 PROTEIN"/>
    <property type="match status" value="1"/>
</dbReference>
<keyword evidence="5" id="KW-1185">Reference proteome</keyword>
<dbReference type="SUPFAM" id="SSF56954">
    <property type="entry name" value="Outer membrane efflux proteins (OEP)"/>
    <property type="match status" value="1"/>
</dbReference>
<keyword evidence="2" id="KW-0812">Transmembrane</keyword>
<dbReference type="GO" id="GO:0015562">
    <property type="term" value="F:efflux transmembrane transporter activity"/>
    <property type="evidence" value="ECO:0007669"/>
    <property type="project" value="InterPro"/>
</dbReference>
<evidence type="ECO:0000256" key="3">
    <source>
        <dbReference type="SAM" id="MobiDB-lite"/>
    </source>
</evidence>
<dbReference type="InterPro" id="IPR010131">
    <property type="entry name" value="MdtP/NodT-like"/>
</dbReference>
<evidence type="ECO:0000256" key="2">
    <source>
        <dbReference type="RuleBase" id="RU362097"/>
    </source>
</evidence>
<comment type="subcellular location">
    <subcellularLocation>
        <location evidence="2">Cell membrane</location>
        <topology evidence="2">Lipid-anchor</topology>
    </subcellularLocation>
</comment>
<keyword evidence="2" id="KW-0564">Palmitate</keyword>
<feature type="compositionally biased region" description="Low complexity" evidence="3">
    <location>
        <begin position="146"/>
        <end position="163"/>
    </location>
</feature>